<gene>
    <name evidence="1" type="ORF">D4L85_28485</name>
</gene>
<organism evidence="1 2">
    <name type="scientific">Chryseolinea soli</name>
    <dbReference type="NCBI Taxonomy" id="2321403"/>
    <lineage>
        <taxon>Bacteria</taxon>
        <taxon>Pseudomonadati</taxon>
        <taxon>Bacteroidota</taxon>
        <taxon>Cytophagia</taxon>
        <taxon>Cytophagales</taxon>
        <taxon>Fulvivirgaceae</taxon>
        <taxon>Chryseolinea</taxon>
    </lineage>
</organism>
<dbReference type="RefSeq" id="WP_119757494.1">
    <property type="nucleotide sequence ID" value="NZ_CP032382.1"/>
</dbReference>
<dbReference type="OrthoDB" id="939896at2"/>
<dbReference type="Gene3D" id="2.60.40.2030">
    <property type="match status" value="1"/>
</dbReference>
<evidence type="ECO:0008006" key="3">
    <source>
        <dbReference type="Google" id="ProtNLM"/>
    </source>
</evidence>
<accession>A0A385SWE0</accession>
<evidence type="ECO:0000313" key="1">
    <source>
        <dbReference type="EMBL" id="AYB34275.1"/>
    </source>
</evidence>
<dbReference type="AlphaFoldDB" id="A0A385SWE0"/>
<name>A0A385SWE0_9BACT</name>
<dbReference type="SUPFAM" id="SSF141072">
    <property type="entry name" value="CalX-like"/>
    <property type="match status" value="1"/>
</dbReference>
<protein>
    <recommendedName>
        <fullName evidence="3">Calx-beta domain-containing protein</fullName>
    </recommendedName>
</protein>
<proteinExistence type="predicted"/>
<keyword evidence="2" id="KW-1185">Reference proteome</keyword>
<dbReference type="PROSITE" id="PS51257">
    <property type="entry name" value="PROKAR_LIPOPROTEIN"/>
    <property type="match status" value="1"/>
</dbReference>
<dbReference type="KEGG" id="chk:D4L85_28485"/>
<dbReference type="Proteomes" id="UP000266183">
    <property type="component" value="Chromosome"/>
</dbReference>
<dbReference type="EMBL" id="CP032382">
    <property type="protein sequence ID" value="AYB34275.1"/>
    <property type="molecule type" value="Genomic_DNA"/>
</dbReference>
<evidence type="ECO:0000313" key="2">
    <source>
        <dbReference type="Proteomes" id="UP000266183"/>
    </source>
</evidence>
<sequence>MKYNKAILQVMLWGLVAAVLSCETEKIIFTGPYHLRFSDTLQTLKESYSQPVKIEVHLAGPQVKDDITATYSISGTAREGIDYTIVGDRGKVKLTSESSFGYITVQLINNSNNILRSQTLILTLTGTDHPDIGVGQDGGGIGKKFIFTIQDDCILGGNYMGLKDELSVPVEDITIISTDCEEYTLSNWDIDIFQFPRERSLKFIDNGDNTLTIPDQKDATLPADSATINGSGFVDPITHDIFMKVKLAGYKEQPEFSFKLVRD</sequence>
<reference evidence="2" key="1">
    <citation type="submission" date="2018-09" db="EMBL/GenBank/DDBJ databases">
        <title>Chryseolinea sp. KIS68-18 isolated from soil.</title>
        <authorList>
            <person name="Weon H.-Y."/>
            <person name="Kwon S.-W."/>
            <person name="Lee S.A."/>
        </authorList>
    </citation>
    <scope>NUCLEOTIDE SEQUENCE [LARGE SCALE GENOMIC DNA]</scope>
    <source>
        <strain evidence="2">KIS68-18</strain>
    </source>
</reference>
<dbReference type="InterPro" id="IPR038081">
    <property type="entry name" value="CalX-like_sf"/>
</dbReference>